<dbReference type="PATRIC" id="fig|1178515.4.peg.1718"/>
<proteinExistence type="predicted"/>
<dbReference type="RefSeq" id="WP_068605869.1">
    <property type="nucleotide sequence ID" value="NZ_CP011388.1"/>
</dbReference>
<dbReference type="KEGG" id="pswu:SY83_08615"/>
<dbReference type="SUPFAM" id="SSF54285">
    <property type="entry name" value="MoaD/ThiS"/>
    <property type="match status" value="1"/>
</dbReference>
<dbReference type="NCBIfam" id="TIGR01683">
    <property type="entry name" value="thiS"/>
    <property type="match status" value="1"/>
</dbReference>
<accession>A0A172TGZ9</accession>
<dbReference type="Gene3D" id="3.10.20.30">
    <property type="match status" value="1"/>
</dbReference>
<dbReference type="Proteomes" id="UP000076927">
    <property type="component" value="Chromosome"/>
</dbReference>
<dbReference type="InterPro" id="IPR012675">
    <property type="entry name" value="Beta-grasp_dom_sf"/>
</dbReference>
<sequence length="67" mass="7390">MTLWINGMRTDLPLICETVGELLGQLNLRGKVVIVELNETILDAGIRDQALLRDGDRVEMIHFVGGG</sequence>
<dbReference type="InterPro" id="IPR010035">
    <property type="entry name" value="Thi_S"/>
</dbReference>
<evidence type="ECO:0008006" key="3">
    <source>
        <dbReference type="Google" id="ProtNLM"/>
    </source>
</evidence>
<name>A0A172TGZ9_9BACL</name>
<gene>
    <name evidence="1" type="ORF">SY83_08615</name>
</gene>
<dbReference type="InterPro" id="IPR003749">
    <property type="entry name" value="ThiS/MoaD-like"/>
</dbReference>
<dbReference type="EMBL" id="CP011388">
    <property type="protein sequence ID" value="ANE46329.1"/>
    <property type="molecule type" value="Genomic_DNA"/>
</dbReference>
<reference evidence="1 2" key="1">
    <citation type="submission" date="2015-01" db="EMBL/GenBank/DDBJ databases">
        <title>Paenibacillus swuensis/DY6/whole genome sequencing.</title>
        <authorList>
            <person name="Kim M.K."/>
            <person name="Srinivasan S."/>
            <person name="Lee J.-J."/>
        </authorList>
    </citation>
    <scope>NUCLEOTIDE SEQUENCE [LARGE SCALE GENOMIC DNA]</scope>
    <source>
        <strain evidence="1 2">DY6</strain>
    </source>
</reference>
<dbReference type="InterPro" id="IPR016155">
    <property type="entry name" value="Mopterin_synth/thiamin_S_b"/>
</dbReference>
<evidence type="ECO:0000313" key="1">
    <source>
        <dbReference type="EMBL" id="ANE46329.1"/>
    </source>
</evidence>
<dbReference type="Pfam" id="PF02597">
    <property type="entry name" value="ThiS"/>
    <property type="match status" value="1"/>
</dbReference>
<organism evidence="1 2">
    <name type="scientific">Paenibacillus swuensis</name>
    <dbReference type="NCBI Taxonomy" id="1178515"/>
    <lineage>
        <taxon>Bacteria</taxon>
        <taxon>Bacillati</taxon>
        <taxon>Bacillota</taxon>
        <taxon>Bacilli</taxon>
        <taxon>Bacillales</taxon>
        <taxon>Paenibacillaceae</taxon>
        <taxon>Paenibacillus</taxon>
    </lineage>
</organism>
<dbReference type="AlphaFoldDB" id="A0A172TGZ9"/>
<dbReference type="OrthoDB" id="9798559at2"/>
<evidence type="ECO:0000313" key="2">
    <source>
        <dbReference type="Proteomes" id="UP000076927"/>
    </source>
</evidence>
<dbReference type="STRING" id="1178515.SY83_08615"/>
<protein>
    <recommendedName>
        <fullName evidence="3">Thiamine biosynthesis protein ThiS</fullName>
    </recommendedName>
</protein>
<keyword evidence="2" id="KW-1185">Reference proteome</keyword>
<dbReference type="CDD" id="cd00565">
    <property type="entry name" value="Ubl_ThiS"/>
    <property type="match status" value="1"/>
</dbReference>